<dbReference type="InterPro" id="IPR004700">
    <property type="entry name" value="PTS_IIC_man"/>
</dbReference>
<evidence type="ECO:0000256" key="2">
    <source>
        <dbReference type="ARBA" id="ARBA00022448"/>
    </source>
</evidence>
<evidence type="ECO:0000256" key="5">
    <source>
        <dbReference type="ARBA" id="ARBA00022683"/>
    </source>
</evidence>
<dbReference type="Pfam" id="PF03609">
    <property type="entry name" value="EII-Sor"/>
    <property type="match status" value="1"/>
</dbReference>
<evidence type="ECO:0000256" key="1">
    <source>
        <dbReference type="ARBA" id="ARBA00004651"/>
    </source>
</evidence>
<feature type="transmembrane region" description="Helical" evidence="9">
    <location>
        <begin position="141"/>
        <end position="161"/>
    </location>
</feature>
<accession>A0A5U9VRE4</accession>
<dbReference type="PANTHER" id="PTHR32502">
    <property type="entry name" value="N-ACETYLGALACTOSAMINE PERMEASE II COMPONENT-RELATED"/>
    <property type="match status" value="1"/>
</dbReference>
<evidence type="ECO:0000256" key="9">
    <source>
        <dbReference type="SAM" id="Phobius"/>
    </source>
</evidence>
<keyword evidence="3" id="KW-1003">Cell membrane</keyword>
<dbReference type="PANTHER" id="PTHR32502:SF8">
    <property type="entry name" value="N-ACETYLGALACTOSAMINE PERMEASE IIC COMPONENT 1"/>
    <property type="match status" value="1"/>
</dbReference>
<reference evidence="10" key="1">
    <citation type="submission" date="2018-06" db="EMBL/GenBank/DDBJ databases">
        <authorList>
            <person name="Ashton P.M."/>
            <person name="Dallman T."/>
            <person name="Nair S."/>
            <person name="De Pinna E."/>
            <person name="Peters T."/>
            <person name="Grant K."/>
        </authorList>
    </citation>
    <scope>NUCLEOTIDE SEQUENCE [LARGE SCALE GENOMIC DNA]</scope>
    <source>
        <strain evidence="10">160804</strain>
    </source>
</reference>
<keyword evidence="6 9" id="KW-0812">Transmembrane</keyword>
<keyword evidence="2" id="KW-0813">Transport</keyword>
<dbReference type="PROSITE" id="PS51106">
    <property type="entry name" value="PTS_EIIC_TYPE_4"/>
    <property type="match status" value="1"/>
</dbReference>
<feature type="transmembrane region" description="Helical" evidence="9">
    <location>
        <begin position="6"/>
        <end position="28"/>
    </location>
</feature>
<feature type="transmembrane region" description="Helical" evidence="9">
    <location>
        <begin position="181"/>
        <end position="201"/>
    </location>
</feature>
<keyword evidence="5" id="KW-0598">Phosphotransferase system</keyword>
<evidence type="ECO:0000256" key="8">
    <source>
        <dbReference type="ARBA" id="ARBA00023136"/>
    </source>
</evidence>
<keyword evidence="7 9" id="KW-1133">Transmembrane helix</keyword>
<dbReference type="GO" id="GO:0005886">
    <property type="term" value="C:plasma membrane"/>
    <property type="evidence" value="ECO:0007669"/>
    <property type="project" value="UniProtKB-SubCell"/>
</dbReference>
<feature type="transmembrane region" description="Helical" evidence="9">
    <location>
        <begin position="97"/>
        <end position="120"/>
    </location>
</feature>
<feature type="transmembrane region" description="Helical" evidence="9">
    <location>
        <begin position="49"/>
        <end position="67"/>
    </location>
</feature>
<dbReference type="EMBL" id="AAGVNP010000151">
    <property type="protein sequence ID" value="EBS4548392.1"/>
    <property type="molecule type" value="Genomic_DNA"/>
</dbReference>
<feature type="transmembrane region" description="Helical" evidence="9">
    <location>
        <begin position="208"/>
        <end position="238"/>
    </location>
</feature>
<dbReference type="Proteomes" id="UP000839885">
    <property type="component" value="Unassembled WGS sequence"/>
</dbReference>
<comment type="caution">
    <text evidence="10">The sequence shown here is derived from an EMBL/GenBank/DDBJ whole genome shotgun (WGS) entry which is preliminary data.</text>
</comment>
<keyword evidence="8 9" id="KW-0472">Membrane</keyword>
<comment type="subcellular location">
    <subcellularLocation>
        <location evidence="1">Cell membrane</location>
        <topology evidence="1">Multi-pass membrane protein</topology>
    </subcellularLocation>
</comment>
<dbReference type="InterPro" id="IPR050303">
    <property type="entry name" value="GatZ_KbaZ_carbometab"/>
</dbReference>
<protein>
    <submittedName>
        <fullName evidence="10">PTS sugar transporter subunit IIC</fullName>
    </submittedName>
</protein>
<organism evidence="10">
    <name type="scientific">Salmonella newport</name>
    <dbReference type="NCBI Taxonomy" id="108619"/>
    <lineage>
        <taxon>Bacteria</taxon>
        <taxon>Pseudomonadati</taxon>
        <taxon>Pseudomonadota</taxon>
        <taxon>Gammaproteobacteria</taxon>
        <taxon>Enterobacterales</taxon>
        <taxon>Enterobacteriaceae</taxon>
        <taxon>Salmonella</taxon>
    </lineage>
</organism>
<gene>
    <name evidence="10" type="ORF">DQK32_21305</name>
</gene>
<name>A0A5U9VRE4_SALNE</name>
<proteinExistence type="predicted"/>
<dbReference type="GO" id="GO:0009401">
    <property type="term" value="P:phosphoenolpyruvate-dependent sugar phosphotransferase system"/>
    <property type="evidence" value="ECO:0007669"/>
    <property type="project" value="UniProtKB-KW"/>
</dbReference>
<evidence type="ECO:0000256" key="6">
    <source>
        <dbReference type="ARBA" id="ARBA00022692"/>
    </source>
</evidence>
<keyword evidence="4 10" id="KW-0762">Sugar transport</keyword>
<evidence type="ECO:0000256" key="4">
    <source>
        <dbReference type="ARBA" id="ARBA00022597"/>
    </source>
</evidence>
<evidence type="ECO:0000256" key="7">
    <source>
        <dbReference type="ARBA" id="ARBA00022989"/>
    </source>
</evidence>
<sequence>MSLLMQSFMLGGLSCVGYLDSIFGTAMLRRPIVMGPLVGLIMGDLNKGIMIGAAIELVLLGAFQIGASNPPDVTSGGILGTAFAIASGQNVATAVALAVPIATLVLVLQNAVYIFVLPIFCRRADMHALNANIGGVVRMHIYSTLACSIPFSILVGFAFYVGTPVVNAILEAIPRQIMTGMTIATGILPALGFAMLARMIINKKVYPFFFFGFLMAAYFKLPLVGIALFGLFLAIVLVNNEAKKQEVMNDNEF</sequence>
<dbReference type="AlphaFoldDB" id="A0A5U9VRE4"/>
<evidence type="ECO:0000313" key="10">
    <source>
        <dbReference type="EMBL" id="EBS4548392.1"/>
    </source>
</evidence>
<evidence type="ECO:0000256" key="3">
    <source>
        <dbReference type="ARBA" id="ARBA00022475"/>
    </source>
</evidence>